<feature type="compositionally biased region" description="Basic and acidic residues" evidence="5">
    <location>
        <begin position="239"/>
        <end position="251"/>
    </location>
</feature>
<keyword evidence="7" id="KW-1185">Reference proteome</keyword>
<protein>
    <recommendedName>
        <fullName evidence="2">F-actin-capping protein subunit alpha</fullName>
    </recommendedName>
</protein>
<dbReference type="PRINTS" id="PR00191">
    <property type="entry name" value="FACTINCAPA"/>
</dbReference>
<dbReference type="InterPro" id="IPR042489">
    <property type="entry name" value="CapZ_alpha_1"/>
</dbReference>
<feature type="compositionally biased region" description="Low complexity" evidence="5">
    <location>
        <begin position="254"/>
        <end position="264"/>
    </location>
</feature>
<evidence type="ECO:0000256" key="2">
    <source>
        <dbReference type="ARBA" id="ARBA00014038"/>
    </source>
</evidence>
<accession>A0AAF0INL6</accession>
<reference evidence="6" key="1">
    <citation type="submission" date="2023-03" db="EMBL/GenBank/DDBJ databases">
        <title>Mating type loci evolution in Malassezia.</title>
        <authorList>
            <person name="Coelho M.A."/>
        </authorList>
    </citation>
    <scope>NUCLEOTIDE SEQUENCE</scope>
    <source>
        <strain evidence="6">CBS 14135</strain>
    </source>
</reference>
<dbReference type="Proteomes" id="UP001216638">
    <property type="component" value="Chromosome 2"/>
</dbReference>
<evidence type="ECO:0000256" key="1">
    <source>
        <dbReference type="ARBA" id="ARBA00010479"/>
    </source>
</evidence>
<dbReference type="PROSITE" id="PS00749">
    <property type="entry name" value="F_ACTIN_CAPPING_A_2"/>
    <property type="match status" value="1"/>
</dbReference>
<dbReference type="GO" id="GO:0051015">
    <property type="term" value="F:actin filament binding"/>
    <property type="evidence" value="ECO:0007669"/>
    <property type="project" value="TreeGrafter"/>
</dbReference>
<sequence>MSEGKSNTVEQCLPLLLQTPPGQLKNVLHDLQGIVSGGSAKSSSSNDSLLAHAQPYLEQHSHEQLMVAPIEVDGKKHDAIVCPEAKVDTDKGACYLHPKSKHAFTYDHAQETVTNIEPYTGVSALETLRNEIDERLGKYVYNHFHTGVSSVFTPTPFAEAKHLPEPQEEGLSAMETESVQIEPNASAEATEQVSESLETTSAAKEDPKAEAPSAVTTVEGAGDAKSGIDATTQAAEPQNEAKPDAPAKSESNDAAVPSAPSATTPVEAPVHLTIHIVGNKYNLRNFWSGRWRSTYVFDPNAATFVSASIRVNAHYFENGNVQLNTENNDVPVLDVTGNSPETVAKAIVAAIEKHEQVYQTTLFSTTDMLRERAFKALRRTLPITRQKIDWDKAVSYKLGAELANQ</sequence>
<dbReference type="PANTHER" id="PTHR10653:SF0">
    <property type="entry name" value="F-ACTIN-CAPPING PROTEIN SUBUNIT ALPHA"/>
    <property type="match status" value="1"/>
</dbReference>
<comment type="similarity">
    <text evidence="1">Belongs to the F-actin-capping protein alpha subunit family.</text>
</comment>
<evidence type="ECO:0000313" key="7">
    <source>
        <dbReference type="Proteomes" id="UP001216638"/>
    </source>
</evidence>
<evidence type="ECO:0000313" key="6">
    <source>
        <dbReference type="EMBL" id="WFC95219.1"/>
    </source>
</evidence>
<dbReference type="InterPro" id="IPR017865">
    <property type="entry name" value="F-actin_cap_asu_CS"/>
</dbReference>
<dbReference type="PANTHER" id="PTHR10653">
    <property type="entry name" value="F-ACTIN-CAPPING PROTEIN SUBUNIT ALPHA"/>
    <property type="match status" value="1"/>
</dbReference>
<dbReference type="GO" id="GO:0008290">
    <property type="term" value="C:F-actin capping protein complex"/>
    <property type="evidence" value="ECO:0007669"/>
    <property type="project" value="InterPro"/>
</dbReference>
<dbReference type="Pfam" id="PF01267">
    <property type="entry name" value="F-actin_cap_A"/>
    <property type="match status" value="1"/>
</dbReference>
<dbReference type="InterPro" id="IPR037282">
    <property type="entry name" value="CapZ_alpha/beta"/>
</dbReference>
<name>A0AAF0INL6_9BASI</name>
<keyword evidence="4" id="KW-0009">Actin-binding</keyword>
<evidence type="ECO:0000256" key="4">
    <source>
        <dbReference type="ARBA" id="ARBA00023203"/>
    </source>
</evidence>
<feature type="region of interest" description="Disordered" evidence="5">
    <location>
        <begin position="166"/>
        <end position="264"/>
    </location>
</feature>
<feature type="compositionally biased region" description="Polar residues" evidence="5">
    <location>
        <begin position="175"/>
        <end position="202"/>
    </location>
</feature>
<dbReference type="Gene3D" id="3.30.1140.60">
    <property type="entry name" value="F-actin capping protein, alpha subunit"/>
    <property type="match status" value="1"/>
</dbReference>
<organism evidence="6 7">
    <name type="scientific">Malassezia brasiliensis</name>
    <dbReference type="NCBI Taxonomy" id="1821822"/>
    <lineage>
        <taxon>Eukaryota</taxon>
        <taxon>Fungi</taxon>
        <taxon>Dikarya</taxon>
        <taxon>Basidiomycota</taxon>
        <taxon>Ustilaginomycotina</taxon>
        <taxon>Malasseziomycetes</taxon>
        <taxon>Malasseziales</taxon>
        <taxon>Malasseziaceae</taxon>
        <taxon>Malassezia</taxon>
    </lineage>
</organism>
<dbReference type="GO" id="GO:0030036">
    <property type="term" value="P:actin cytoskeleton organization"/>
    <property type="evidence" value="ECO:0007669"/>
    <property type="project" value="TreeGrafter"/>
</dbReference>
<proteinExistence type="inferred from homology"/>
<dbReference type="AlphaFoldDB" id="A0AAF0INL6"/>
<dbReference type="SUPFAM" id="SSF90096">
    <property type="entry name" value="Subunits of heterodimeric actin filament capping protein Capz"/>
    <property type="match status" value="1"/>
</dbReference>
<gene>
    <name evidence="6" type="primary">CAP1</name>
    <name evidence="6" type="ORF">MBRA1_001866</name>
</gene>
<dbReference type="InterPro" id="IPR042276">
    <property type="entry name" value="CapZ_alpha/beta_2"/>
</dbReference>
<evidence type="ECO:0000256" key="3">
    <source>
        <dbReference type="ARBA" id="ARBA00022467"/>
    </source>
</evidence>
<dbReference type="EMBL" id="CP119952">
    <property type="protein sequence ID" value="WFC95219.1"/>
    <property type="molecule type" value="Genomic_DNA"/>
</dbReference>
<dbReference type="GO" id="GO:0030479">
    <property type="term" value="C:actin cortical patch"/>
    <property type="evidence" value="ECO:0007669"/>
    <property type="project" value="TreeGrafter"/>
</dbReference>
<keyword evidence="3" id="KW-0117">Actin capping</keyword>
<evidence type="ECO:0000256" key="5">
    <source>
        <dbReference type="SAM" id="MobiDB-lite"/>
    </source>
</evidence>
<dbReference type="InterPro" id="IPR002189">
    <property type="entry name" value="CapZ_alpha"/>
</dbReference>
<dbReference type="Gene3D" id="3.90.1150.210">
    <property type="entry name" value="F-actin capping protein, beta subunit"/>
    <property type="match status" value="1"/>
</dbReference>
<dbReference type="GO" id="GO:0051016">
    <property type="term" value="P:barbed-end actin filament capping"/>
    <property type="evidence" value="ECO:0007669"/>
    <property type="project" value="InterPro"/>
</dbReference>